<comment type="caution">
    <text evidence="1">The sequence shown here is derived from an EMBL/GenBank/DDBJ whole genome shotgun (WGS) entry which is preliminary data.</text>
</comment>
<proteinExistence type="predicted"/>
<name>A0A1G2DW17_9BACT</name>
<dbReference type="Proteomes" id="UP000178893">
    <property type="component" value="Unassembled WGS sequence"/>
</dbReference>
<gene>
    <name evidence="1" type="ORF">A2V72_02275</name>
</gene>
<dbReference type="EMBL" id="MHLW01000031">
    <property type="protein sequence ID" value="OGZ17582.1"/>
    <property type="molecule type" value="Genomic_DNA"/>
</dbReference>
<organism evidence="1 2">
    <name type="scientific">Candidatus Nealsonbacteria bacterium RBG_13_37_56</name>
    <dbReference type="NCBI Taxonomy" id="1801661"/>
    <lineage>
        <taxon>Bacteria</taxon>
        <taxon>Candidatus Nealsoniibacteriota</taxon>
    </lineage>
</organism>
<evidence type="ECO:0000313" key="1">
    <source>
        <dbReference type="EMBL" id="OGZ17582.1"/>
    </source>
</evidence>
<sequence length="62" mass="7478">MDEKTREKFLKVYYNLPLKIREEVILDIEDKPITWNVAYVEIKNKTRVGEIILEKLTELEII</sequence>
<protein>
    <submittedName>
        <fullName evidence="1">Uncharacterized protein</fullName>
    </submittedName>
</protein>
<reference evidence="1 2" key="1">
    <citation type="journal article" date="2016" name="Nat. Commun.">
        <title>Thousands of microbial genomes shed light on interconnected biogeochemical processes in an aquifer system.</title>
        <authorList>
            <person name="Anantharaman K."/>
            <person name="Brown C.T."/>
            <person name="Hug L.A."/>
            <person name="Sharon I."/>
            <person name="Castelle C.J."/>
            <person name="Probst A.J."/>
            <person name="Thomas B.C."/>
            <person name="Singh A."/>
            <person name="Wilkins M.J."/>
            <person name="Karaoz U."/>
            <person name="Brodie E.L."/>
            <person name="Williams K.H."/>
            <person name="Hubbard S.S."/>
            <person name="Banfield J.F."/>
        </authorList>
    </citation>
    <scope>NUCLEOTIDE SEQUENCE [LARGE SCALE GENOMIC DNA]</scope>
</reference>
<accession>A0A1G2DW17</accession>
<dbReference type="AlphaFoldDB" id="A0A1G2DW17"/>
<evidence type="ECO:0000313" key="2">
    <source>
        <dbReference type="Proteomes" id="UP000178893"/>
    </source>
</evidence>